<reference evidence="1 2" key="1">
    <citation type="journal article" date="2016" name="Nat. Commun.">
        <title>Thousands of microbial genomes shed light on interconnected biogeochemical processes in an aquifer system.</title>
        <authorList>
            <person name="Anantharaman K."/>
            <person name="Brown C.T."/>
            <person name="Hug L.A."/>
            <person name="Sharon I."/>
            <person name="Castelle C.J."/>
            <person name="Probst A.J."/>
            <person name="Thomas B.C."/>
            <person name="Singh A."/>
            <person name="Wilkins M.J."/>
            <person name="Karaoz U."/>
            <person name="Brodie E.L."/>
            <person name="Williams K.H."/>
            <person name="Hubbard S.S."/>
            <person name="Banfield J.F."/>
        </authorList>
    </citation>
    <scope>NUCLEOTIDE SEQUENCE [LARGE SCALE GENOMIC DNA]</scope>
</reference>
<dbReference type="AlphaFoldDB" id="A0A1G2PL29"/>
<dbReference type="InterPro" id="IPR050310">
    <property type="entry name" value="VPS10-sortilin"/>
</dbReference>
<gene>
    <name evidence="1" type="ORF">A2806_01625</name>
</gene>
<name>A0A1G2PL29_9BACT</name>
<dbReference type="InterPro" id="IPR015943">
    <property type="entry name" value="WD40/YVTN_repeat-like_dom_sf"/>
</dbReference>
<evidence type="ECO:0008006" key="3">
    <source>
        <dbReference type="Google" id="ProtNLM"/>
    </source>
</evidence>
<dbReference type="SUPFAM" id="SSF110296">
    <property type="entry name" value="Oligoxyloglucan reducing end-specific cellobiohydrolase"/>
    <property type="match status" value="1"/>
</dbReference>
<dbReference type="STRING" id="1802362.A2806_01625"/>
<accession>A0A1G2PL29</accession>
<dbReference type="GO" id="GO:0006892">
    <property type="term" value="P:post-Golgi vesicle-mediated transport"/>
    <property type="evidence" value="ECO:0007669"/>
    <property type="project" value="TreeGrafter"/>
</dbReference>
<comment type="caution">
    <text evidence="1">The sequence shown here is derived from an EMBL/GenBank/DDBJ whole genome shotgun (WGS) entry which is preliminary data.</text>
</comment>
<dbReference type="Proteomes" id="UP000177629">
    <property type="component" value="Unassembled WGS sequence"/>
</dbReference>
<sequence>MRLAVTIIFIALFIAIAVGLLTLFLSSFGKETQTGDGQAGPTSSERIQISQDSGKTFTTASISPEAKEVLASASLVSLFEDPDVAARWWLVTNAAIFVSEDNAATWDFLRNANNEAVSGATAFARETGSSVLYVANVVDGRGRIFRSDDLGKTFLEVFSTAQTDVSISSLSVDPAQRSRVLAGMSDGFSVVSSDRGTTWTTLGSFQGTIDRIVFSPQDPNIVFMTILGKGILSSGDGGTTWGELGDTNLSRFRGGTAMLDLAILPGTVANVVLATEAGLLVSDNAGIFNIVEALVVPPKSLPILSVSFNPLNALEAYVSARNGLYKTKDFGETWEVTRLAEGKDLRFVRVSRDNPSVLILVLATPPKKSGGAFRLF</sequence>
<evidence type="ECO:0000313" key="1">
    <source>
        <dbReference type="EMBL" id="OHA49024.1"/>
    </source>
</evidence>
<dbReference type="PANTHER" id="PTHR12106:SF27">
    <property type="entry name" value="SORTILIN-RELATED RECEPTOR"/>
    <property type="match status" value="1"/>
</dbReference>
<dbReference type="Gene3D" id="2.130.10.10">
    <property type="entry name" value="YVTN repeat-like/Quinoprotein amine dehydrogenase"/>
    <property type="match status" value="2"/>
</dbReference>
<evidence type="ECO:0000313" key="2">
    <source>
        <dbReference type="Proteomes" id="UP000177629"/>
    </source>
</evidence>
<dbReference type="GO" id="GO:0016020">
    <property type="term" value="C:membrane"/>
    <property type="evidence" value="ECO:0007669"/>
    <property type="project" value="TreeGrafter"/>
</dbReference>
<organism evidence="1 2">
    <name type="scientific">Candidatus Terrybacteria bacterium RIFCSPHIGHO2_01_FULL_48_17</name>
    <dbReference type="NCBI Taxonomy" id="1802362"/>
    <lineage>
        <taxon>Bacteria</taxon>
        <taxon>Candidatus Terryibacteriota</taxon>
    </lineage>
</organism>
<protein>
    <recommendedName>
        <fullName evidence="3">Photosynthesis system II assembly factor Ycf48/Hcf136-like domain-containing protein</fullName>
    </recommendedName>
</protein>
<proteinExistence type="predicted"/>
<dbReference type="PANTHER" id="PTHR12106">
    <property type="entry name" value="SORTILIN RELATED"/>
    <property type="match status" value="1"/>
</dbReference>
<dbReference type="EMBL" id="MHSS01000001">
    <property type="protein sequence ID" value="OHA49024.1"/>
    <property type="molecule type" value="Genomic_DNA"/>
</dbReference>
<dbReference type="CDD" id="cd15482">
    <property type="entry name" value="Sialidase_non-viral"/>
    <property type="match status" value="2"/>
</dbReference>